<evidence type="ECO:0000256" key="1">
    <source>
        <dbReference type="ARBA" id="ARBA00022801"/>
    </source>
</evidence>
<dbReference type="Proteomes" id="UP000708576">
    <property type="component" value="Unassembled WGS sequence"/>
</dbReference>
<protein>
    <submittedName>
        <fullName evidence="4">SpoIIE family protein phosphatase</fullName>
    </submittedName>
</protein>
<keyword evidence="2" id="KW-1133">Transmembrane helix</keyword>
<gene>
    <name evidence="4" type="ORF">KEM10_15610</name>
</gene>
<dbReference type="PANTHER" id="PTHR43156:SF9">
    <property type="entry name" value="HAMP DOMAIN-CONTAINING PROTEIN"/>
    <property type="match status" value="1"/>
</dbReference>
<name>A0ABS5JXR9_9BACT</name>
<sequence length="647" mass="74664">MNSIIAQPKSNTKVHKVNWNGLIVFLIPFFVSIFSLLIYNLYQSTDDLSVSFINENSNEIREMVQNYVDDMNRLVLNNPTTGYESSKDILQAEENNKYFMPSMVYSNNVTSVVVASSNGNSYMLHRKEGQWMNRITYKESSKKKEIQTFWKDQFSKNNQITKVIDDSTVYNPCTRPWYTLSIKQQSKVVTWTKPYQLQTDHKNGITASTYCLAANGDTIVTAYDILLRNFNRIIQSVSLTANSYGFIVMANNMELIGINDNQTKKNTDFSSNFLLQNINTIDLIPLKKGINYWKKSKSNAPFEMRINNKHWWISFQPIYSNKDNILFYSIIIVPEKDFRATMNQTLNITTGSFIIILLLLIFILSNFHKINSQNKLLQKKRIRIARQKKFIQERNKEILDSIHYTKAIQSSMLPKDEQLTNAFSDHFILYMPKDIVSGDLYWHQPFDDCQMIAAIDCTGHGVPGAVLSMIGYGGLKSATISQRLKQPNKILEHLADVVTSYFLNTSKHQINDGMDIAFTTYYPKDSLIKYAGAKNPILIIRNNNTPLIVDNTIQKPLLHNQNRYLYLIKADRKGIEASSSSYNYKCQSIQAEKNDMIYLFTDGFADQFGGEKGKKLNMKRFKELILETSSYPSMAQQKEHLQNFFLR</sequence>
<keyword evidence="2" id="KW-0472">Membrane</keyword>
<feature type="transmembrane region" description="Helical" evidence="2">
    <location>
        <begin position="21"/>
        <end position="42"/>
    </location>
</feature>
<organism evidence="4 5">
    <name type="scientific">Carboxylicivirga linearis</name>
    <dbReference type="NCBI Taxonomy" id="1628157"/>
    <lineage>
        <taxon>Bacteria</taxon>
        <taxon>Pseudomonadati</taxon>
        <taxon>Bacteroidota</taxon>
        <taxon>Bacteroidia</taxon>
        <taxon>Marinilabiliales</taxon>
        <taxon>Marinilabiliaceae</taxon>
        <taxon>Carboxylicivirga</taxon>
    </lineage>
</organism>
<proteinExistence type="predicted"/>
<dbReference type="InterPro" id="IPR001932">
    <property type="entry name" value="PPM-type_phosphatase-like_dom"/>
</dbReference>
<keyword evidence="1" id="KW-0378">Hydrolase</keyword>
<keyword evidence="5" id="KW-1185">Reference proteome</keyword>
<dbReference type="Gene3D" id="3.30.450.20">
    <property type="entry name" value="PAS domain"/>
    <property type="match status" value="2"/>
</dbReference>
<dbReference type="Gene3D" id="3.60.40.10">
    <property type="entry name" value="PPM-type phosphatase domain"/>
    <property type="match status" value="1"/>
</dbReference>
<evidence type="ECO:0000256" key="2">
    <source>
        <dbReference type="SAM" id="Phobius"/>
    </source>
</evidence>
<evidence type="ECO:0000313" key="4">
    <source>
        <dbReference type="EMBL" id="MBS2099720.1"/>
    </source>
</evidence>
<evidence type="ECO:0000259" key="3">
    <source>
        <dbReference type="Pfam" id="PF07228"/>
    </source>
</evidence>
<dbReference type="PANTHER" id="PTHR43156">
    <property type="entry name" value="STAGE II SPORULATION PROTEIN E-RELATED"/>
    <property type="match status" value="1"/>
</dbReference>
<reference evidence="4 5" key="1">
    <citation type="journal article" date="2015" name="Int. J. Syst. Evol. Microbiol.">
        <title>Carboxylicivirga linearis sp. nov., isolated from a sea cucumber culture pond.</title>
        <authorList>
            <person name="Wang F.Q."/>
            <person name="Zhou Y.X."/>
            <person name="Lin X.Z."/>
            <person name="Chen G.J."/>
            <person name="Du Z.J."/>
        </authorList>
    </citation>
    <scope>NUCLEOTIDE SEQUENCE [LARGE SCALE GENOMIC DNA]</scope>
    <source>
        <strain evidence="4 5">FB218</strain>
    </source>
</reference>
<comment type="caution">
    <text evidence="4">The sequence shown here is derived from an EMBL/GenBank/DDBJ whole genome shotgun (WGS) entry which is preliminary data.</text>
</comment>
<dbReference type="InterPro" id="IPR052016">
    <property type="entry name" value="Bact_Sigma-Reg"/>
</dbReference>
<dbReference type="Pfam" id="PF07228">
    <property type="entry name" value="SpoIIE"/>
    <property type="match status" value="1"/>
</dbReference>
<feature type="transmembrane region" description="Helical" evidence="2">
    <location>
        <begin position="346"/>
        <end position="367"/>
    </location>
</feature>
<dbReference type="RefSeq" id="WP_212216963.1">
    <property type="nucleotide sequence ID" value="NZ_JAGUCO010000014.1"/>
</dbReference>
<feature type="domain" description="PPM-type phosphatase" evidence="3">
    <location>
        <begin position="451"/>
        <end position="636"/>
    </location>
</feature>
<accession>A0ABS5JXR9</accession>
<evidence type="ECO:0000313" key="5">
    <source>
        <dbReference type="Proteomes" id="UP000708576"/>
    </source>
</evidence>
<dbReference type="EMBL" id="JAGUCO010000014">
    <property type="protein sequence ID" value="MBS2099720.1"/>
    <property type="molecule type" value="Genomic_DNA"/>
</dbReference>
<keyword evidence="2" id="KW-0812">Transmembrane</keyword>
<dbReference type="InterPro" id="IPR036457">
    <property type="entry name" value="PPM-type-like_dom_sf"/>
</dbReference>